<evidence type="ECO:0000256" key="1">
    <source>
        <dbReference type="SAM" id="MobiDB-lite"/>
    </source>
</evidence>
<reference evidence="4" key="1">
    <citation type="submission" date="2011-07" db="EMBL/GenBank/DDBJ databases">
        <authorList>
            <consortium name="Caenorhabditis brenneri Sequencing and Analysis Consortium"/>
            <person name="Wilson R.K."/>
        </authorList>
    </citation>
    <scope>NUCLEOTIDE SEQUENCE [LARGE SCALE GENOMIC DNA]</scope>
    <source>
        <strain evidence="4">PB2801</strain>
    </source>
</reference>
<dbReference type="Proteomes" id="UP000008068">
    <property type="component" value="Unassembled WGS sequence"/>
</dbReference>
<dbReference type="HOGENOM" id="CLU_1688364_0_0_1"/>
<dbReference type="EMBL" id="GL379790">
    <property type="protein sequence ID" value="EGT49581.1"/>
    <property type="molecule type" value="Genomic_DNA"/>
</dbReference>
<feature type="region of interest" description="Disordered" evidence="1">
    <location>
        <begin position="121"/>
        <end position="162"/>
    </location>
</feature>
<protein>
    <submittedName>
        <fullName evidence="3">Uncharacterized protein</fullName>
    </submittedName>
</protein>
<evidence type="ECO:0000256" key="2">
    <source>
        <dbReference type="SAM" id="Phobius"/>
    </source>
</evidence>
<accession>G0MDI7</accession>
<feature type="transmembrane region" description="Helical" evidence="2">
    <location>
        <begin position="88"/>
        <end position="114"/>
    </location>
</feature>
<name>G0MDI7_CAEBE</name>
<gene>
    <name evidence="3" type="ORF">CAEBREN_18338</name>
</gene>
<evidence type="ECO:0000313" key="3">
    <source>
        <dbReference type="EMBL" id="EGT49581.1"/>
    </source>
</evidence>
<sequence>MPDLPSPNQFGDMAKDTLRYMSMNYIDLMEAGFKKGSPELKEATGEFFRPACGVYYKSPQYKADNSDNPAHKVCCVMFDFCSIYSQSWFYPVCGGAAFLLFLLVVAGIVGVLFLRKKKLGSKSPKETLKGSKSTGGKKEGKKFFKGKSGSKDQSGQKKGGKK</sequence>
<keyword evidence="2" id="KW-0812">Transmembrane</keyword>
<keyword evidence="4" id="KW-1185">Reference proteome</keyword>
<dbReference type="InParanoid" id="G0MDI7"/>
<keyword evidence="2" id="KW-0472">Membrane</keyword>
<dbReference type="AlphaFoldDB" id="G0MDI7"/>
<evidence type="ECO:0000313" key="4">
    <source>
        <dbReference type="Proteomes" id="UP000008068"/>
    </source>
</evidence>
<organism evidence="4">
    <name type="scientific">Caenorhabditis brenneri</name>
    <name type="common">Nematode worm</name>
    <dbReference type="NCBI Taxonomy" id="135651"/>
    <lineage>
        <taxon>Eukaryota</taxon>
        <taxon>Metazoa</taxon>
        <taxon>Ecdysozoa</taxon>
        <taxon>Nematoda</taxon>
        <taxon>Chromadorea</taxon>
        <taxon>Rhabditida</taxon>
        <taxon>Rhabditina</taxon>
        <taxon>Rhabditomorpha</taxon>
        <taxon>Rhabditoidea</taxon>
        <taxon>Rhabditidae</taxon>
        <taxon>Peloderinae</taxon>
        <taxon>Caenorhabditis</taxon>
    </lineage>
</organism>
<dbReference type="eggNOG" id="ENOG502TK80">
    <property type="taxonomic scope" value="Eukaryota"/>
</dbReference>
<keyword evidence="2" id="KW-1133">Transmembrane helix</keyword>
<proteinExistence type="predicted"/>
<dbReference type="OMA" id="QMNIAIN"/>